<organism evidence="1 2">
    <name type="scientific">Phytophthora pseudosyringae</name>
    <dbReference type="NCBI Taxonomy" id="221518"/>
    <lineage>
        <taxon>Eukaryota</taxon>
        <taxon>Sar</taxon>
        <taxon>Stramenopiles</taxon>
        <taxon>Oomycota</taxon>
        <taxon>Peronosporomycetes</taxon>
        <taxon>Peronosporales</taxon>
        <taxon>Peronosporaceae</taxon>
        <taxon>Phytophthora</taxon>
    </lineage>
</organism>
<accession>A0A8T1VE72</accession>
<sequence length="97" mass="11306">MDYIDEDEDDNEDEEDVEAHDPIDQWCWLAYAVWSRASSTLFQHVDVAFKSLMMRDVDAIEAVLKCSYPKLVNGLNKPSDQYGFVDLPKELRFNRSD</sequence>
<dbReference type="EMBL" id="JAGDFM010000419">
    <property type="protein sequence ID" value="KAG7378493.1"/>
    <property type="molecule type" value="Genomic_DNA"/>
</dbReference>
<reference evidence="1" key="1">
    <citation type="submission" date="2021-02" db="EMBL/GenBank/DDBJ databases">
        <authorList>
            <person name="Palmer J.M."/>
        </authorList>
    </citation>
    <scope>NUCLEOTIDE SEQUENCE</scope>
    <source>
        <strain evidence="1">SCRP734</strain>
    </source>
</reference>
<dbReference type="Proteomes" id="UP000694044">
    <property type="component" value="Unassembled WGS sequence"/>
</dbReference>
<gene>
    <name evidence="1" type="ORF">PHYPSEUDO_009984</name>
</gene>
<proteinExistence type="predicted"/>
<protein>
    <submittedName>
        <fullName evidence="1">Uncharacterized protein</fullName>
    </submittedName>
</protein>
<comment type="caution">
    <text evidence="1">The sequence shown here is derived from an EMBL/GenBank/DDBJ whole genome shotgun (WGS) entry which is preliminary data.</text>
</comment>
<keyword evidence="2" id="KW-1185">Reference proteome</keyword>
<evidence type="ECO:0000313" key="2">
    <source>
        <dbReference type="Proteomes" id="UP000694044"/>
    </source>
</evidence>
<name>A0A8T1VE72_9STRA</name>
<dbReference type="AlphaFoldDB" id="A0A8T1VE72"/>
<evidence type="ECO:0000313" key="1">
    <source>
        <dbReference type="EMBL" id="KAG7378493.1"/>
    </source>
</evidence>
<dbReference type="OrthoDB" id="129788at2759"/>